<dbReference type="Pfam" id="PF02153">
    <property type="entry name" value="PDH_N"/>
    <property type="match status" value="1"/>
</dbReference>
<evidence type="ECO:0000256" key="1">
    <source>
        <dbReference type="ARBA" id="ARBA00007964"/>
    </source>
</evidence>
<evidence type="ECO:0000259" key="3">
    <source>
        <dbReference type="PROSITE" id="PS51176"/>
    </source>
</evidence>
<evidence type="ECO:0000313" key="4">
    <source>
        <dbReference type="EMBL" id="XDP98448.1"/>
    </source>
</evidence>
<reference evidence="4" key="1">
    <citation type="submission" date="2024-07" db="EMBL/GenBank/DDBJ databases">
        <authorList>
            <person name="Yu S.T."/>
        </authorList>
    </citation>
    <scope>NUCLEOTIDE SEQUENCE</scope>
    <source>
        <strain evidence="4">R02</strain>
        <plasmid evidence="4">unnamed1</plasmid>
    </source>
</reference>
<dbReference type="PANTHER" id="PTHR21363:SF0">
    <property type="entry name" value="PREPHENATE DEHYDROGENASE [NADP(+)]"/>
    <property type="match status" value="1"/>
</dbReference>
<dbReference type="InterPro" id="IPR050812">
    <property type="entry name" value="Preph/Arog_dehydrog"/>
</dbReference>
<geneLocation type="plasmid" evidence="4">
    <name>unnamed1</name>
</geneLocation>
<dbReference type="GO" id="GO:0008977">
    <property type="term" value="F:prephenate dehydrogenase (NAD+) activity"/>
    <property type="evidence" value="ECO:0007669"/>
    <property type="project" value="InterPro"/>
</dbReference>
<feature type="domain" description="Prephenate/arogenate dehydrogenase" evidence="3">
    <location>
        <begin position="41"/>
        <end position="322"/>
    </location>
</feature>
<dbReference type="NCBIfam" id="NF005112">
    <property type="entry name" value="PRK06545.2-4"/>
    <property type="match status" value="1"/>
</dbReference>
<dbReference type="Pfam" id="PF20463">
    <property type="entry name" value="PDH_C"/>
    <property type="match status" value="1"/>
</dbReference>
<gene>
    <name evidence="4" type="ORF">AB5J57_33635</name>
</gene>
<name>A0AB39LY32_9ACTN</name>
<dbReference type="PROSITE" id="PS51176">
    <property type="entry name" value="PDH_ADH"/>
    <property type="match status" value="1"/>
</dbReference>
<dbReference type="SUPFAM" id="SSF48179">
    <property type="entry name" value="6-phosphogluconate dehydrogenase C-terminal domain-like"/>
    <property type="match status" value="1"/>
</dbReference>
<dbReference type="InterPro" id="IPR036291">
    <property type="entry name" value="NAD(P)-bd_dom_sf"/>
</dbReference>
<keyword evidence="4" id="KW-0614">Plasmid</keyword>
<organism evidence="4">
    <name type="scientific">Streptomyces sp. R02</name>
    <dbReference type="NCBI Taxonomy" id="3238623"/>
    <lineage>
        <taxon>Bacteria</taxon>
        <taxon>Bacillati</taxon>
        <taxon>Actinomycetota</taxon>
        <taxon>Actinomycetes</taxon>
        <taxon>Kitasatosporales</taxon>
        <taxon>Streptomycetaceae</taxon>
        <taxon>Streptomyces</taxon>
    </lineage>
</organism>
<dbReference type="InterPro" id="IPR046826">
    <property type="entry name" value="PDH_N"/>
</dbReference>
<dbReference type="GO" id="GO:0070403">
    <property type="term" value="F:NAD+ binding"/>
    <property type="evidence" value="ECO:0007669"/>
    <property type="project" value="InterPro"/>
</dbReference>
<evidence type="ECO:0000256" key="2">
    <source>
        <dbReference type="ARBA" id="ARBA00023002"/>
    </source>
</evidence>
<accession>A0AB39LY32</accession>
<proteinExistence type="inferred from homology"/>
<comment type="similarity">
    <text evidence="1">Belongs to the prephenate/arogenate dehydrogenase family.</text>
</comment>
<dbReference type="GO" id="GO:0004665">
    <property type="term" value="F:prephenate dehydrogenase (NADP+) activity"/>
    <property type="evidence" value="ECO:0007669"/>
    <property type="project" value="InterPro"/>
</dbReference>
<dbReference type="InterPro" id="IPR003099">
    <property type="entry name" value="Prephen_DH"/>
</dbReference>
<dbReference type="EMBL" id="CP163430">
    <property type="protein sequence ID" value="XDP98448.1"/>
    <property type="molecule type" value="Genomic_DNA"/>
</dbReference>
<dbReference type="RefSeq" id="WP_369162117.1">
    <property type="nucleotide sequence ID" value="NZ_CP163430.1"/>
</dbReference>
<dbReference type="GO" id="GO:0006571">
    <property type="term" value="P:tyrosine biosynthetic process"/>
    <property type="evidence" value="ECO:0007669"/>
    <property type="project" value="InterPro"/>
</dbReference>
<dbReference type="Gene3D" id="1.10.3660.10">
    <property type="entry name" value="6-phosphogluconate dehydrogenase C-terminal like domain"/>
    <property type="match status" value="1"/>
</dbReference>
<dbReference type="PANTHER" id="PTHR21363">
    <property type="entry name" value="PREPHENATE DEHYDROGENASE"/>
    <property type="match status" value="1"/>
</dbReference>
<dbReference type="SUPFAM" id="SSF51735">
    <property type="entry name" value="NAD(P)-binding Rossmann-fold domains"/>
    <property type="match status" value="1"/>
</dbReference>
<keyword evidence="2" id="KW-0560">Oxidoreductase</keyword>
<dbReference type="Gene3D" id="3.40.50.720">
    <property type="entry name" value="NAD(P)-binding Rossmann-like Domain"/>
    <property type="match status" value="1"/>
</dbReference>
<dbReference type="InterPro" id="IPR046825">
    <property type="entry name" value="PDH_C"/>
</dbReference>
<protein>
    <submittedName>
        <fullName evidence="4">Prephenate dehydrogenase</fullName>
    </submittedName>
</protein>
<dbReference type="AlphaFoldDB" id="A0AB39LY32"/>
<dbReference type="InterPro" id="IPR008927">
    <property type="entry name" value="6-PGluconate_DH-like_C_sf"/>
</dbReference>
<sequence length="331" mass="33585">MSAVQSEEPVVSAAFSNLTAVARARSAEPEGPARVRPQVPLRTAVVLGTGLVGTSVALALTAAGVRVHLEDTDQAAAVLAQSRGAGTAGPPAAPADLAVVAVPPAAVGRVVREAQRRGTARHFVDVASVKAVPVADVAARGCDTSRFIGGHPMAGGERSGPGAARADLFHGRPWVLTPLPETRGDTLNAALDLVTVCGATPVMMQPADHDRAVALVSHAPHVVSSLLAARLEHAPSGALRLSGRGVGDMTRIAEADPALWADILGSNADAVADVLDGLAEDLGRTVAALRALASADTSARAGARQLTDVLRRGRAGRARIDEVPTGTTRTG</sequence>